<keyword evidence="1" id="KW-0274">FAD</keyword>
<dbReference type="RefSeq" id="WP_345322780.1">
    <property type="nucleotide sequence ID" value="NZ_BAABGA010000035.1"/>
</dbReference>
<dbReference type="EMBL" id="BAABGA010000035">
    <property type="protein sequence ID" value="GAA4454465.1"/>
    <property type="molecule type" value="Genomic_DNA"/>
</dbReference>
<organism evidence="4 5">
    <name type="scientific">Novipirellula rosea</name>
    <dbReference type="NCBI Taxonomy" id="1031540"/>
    <lineage>
        <taxon>Bacteria</taxon>
        <taxon>Pseudomonadati</taxon>
        <taxon>Planctomycetota</taxon>
        <taxon>Planctomycetia</taxon>
        <taxon>Pirellulales</taxon>
        <taxon>Pirellulaceae</taxon>
        <taxon>Novipirellula</taxon>
    </lineage>
</organism>
<dbReference type="Gene3D" id="3.30.465.10">
    <property type="match status" value="1"/>
</dbReference>
<dbReference type="Pfam" id="PF01565">
    <property type="entry name" value="FAD_binding_4"/>
    <property type="match status" value="1"/>
</dbReference>
<dbReference type="InterPro" id="IPR007173">
    <property type="entry name" value="ALO_C"/>
</dbReference>
<dbReference type="PANTHER" id="PTHR43762">
    <property type="entry name" value="L-GULONOLACTONE OXIDASE"/>
    <property type="match status" value="1"/>
</dbReference>
<dbReference type="InterPro" id="IPR036318">
    <property type="entry name" value="FAD-bd_PCMH-like_sf"/>
</dbReference>
<comment type="caution">
    <text evidence="4">The sequence shown here is derived from an EMBL/GenBank/DDBJ whole genome shotgun (WGS) entry which is preliminary data.</text>
</comment>
<keyword evidence="1" id="KW-0285">Flavoprotein</keyword>
<dbReference type="PROSITE" id="PS51387">
    <property type="entry name" value="FAD_PCMH"/>
    <property type="match status" value="1"/>
</dbReference>
<dbReference type="Proteomes" id="UP001500840">
    <property type="component" value="Unassembled WGS sequence"/>
</dbReference>
<dbReference type="InterPro" id="IPR016167">
    <property type="entry name" value="FAD-bd_PCMH_sub1"/>
</dbReference>
<dbReference type="PANTHER" id="PTHR43762:SF1">
    <property type="entry name" value="D-ARABINONO-1,4-LACTONE OXIDASE"/>
    <property type="match status" value="1"/>
</dbReference>
<keyword evidence="2" id="KW-0560">Oxidoreductase</keyword>
<gene>
    <name evidence="4" type="ORF">GCM10023156_26970</name>
</gene>
<dbReference type="Gene3D" id="3.30.70.2520">
    <property type="match status" value="1"/>
</dbReference>
<dbReference type="InterPro" id="IPR016166">
    <property type="entry name" value="FAD-bd_PCMH"/>
</dbReference>
<evidence type="ECO:0000259" key="3">
    <source>
        <dbReference type="PROSITE" id="PS51387"/>
    </source>
</evidence>
<protein>
    <submittedName>
        <fullName evidence="4">D-arabinono-1,4-lactone oxidase</fullName>
    </submittedName>
</protein>
<dbReference type="Pfam" id="PF04030">
    <property type="entry name" value="ALO"/>
    <property type="match status" value="1"/>
</dbReference>
<evidence type="ECO:0000313" key="4">
    <source>
        <dbReference type="EMBL" id="GAA4454465.1"/>
    </source>
</evidence>
<dbReference type="SUPFAM" id="SSF56176">
    <property type="entry name" value="FAD-binding/transporter-associated domain-like"/>
    <property type="match status" value="1"/>
</dbReference>
<dbReference type="Gene3D" id="3.30.43.10">
    <property type="entry name" value="Uridine Diphospho-n-acetylenolpyruvylglucosamine Reductase, domain 2"/>
    <property type="match status" value="1"/>
</dbReference>
<dbReference type="InterPro" id="IPR010031">
    <property type="entry name" value="FAD_lactone_oxidase-like"/>
</dbReference>
<feature type="domain" description="FAD-binding PCMH-type" evidence="3">
    <location>
        <begin position="31"/>
        <end position="202"/>
    </location>
</feature>
<evidence type="ECO:0000256" key="1">
    <source>
        <dbReference type="ARBA" id="ARBA00022827"/>
    </source>
</evidence>
<accession>A0ABP8MSW1</accession>
<dbReference type="Gene3D" id="3.30.70.2530">
    <property type="match status" value="1"/>
</dbReference>
<evidence type="ECO:0000256" key="2">
    <source>
        <dbReference type="ARBA" id="ARBA00023002"/>
    </source>
</evidence>
<keyword evidence="5" id="KW-1185">Reference proteome</keyword>
<dbReference type="InterPro" id="IPR006094">
    <property type="entry name" value="Oxid_FAD_bind_N"/>
</dbReference>
<evidence type="ECO:0000313" key="5">
    <source>
        <dbReference type="Proteomes" id="UP001500840"/>
    </source>
</evidence>
<reference evidence="5" key="1">
    <citation type="journal article" date="2019" name="Int. J. Syst. Evol. Microbiol.">
        <title>The Global Catalogue of Microorganisms (GCM) 10K type strain sequencing project: providing services to taxonomists for standard genome sequencing and annotation.</title>
        <authorList>
            <consortium name="The Broad Institute Genomics Platform"/>
            <consortium name="The Broad Institute Genome Sequencing Center for Infectious Disease"/>
            <person name="Wu L."/>
            <person name="Ma J."/>
        </authorList>
    </citation>
    <scope>NUCLEOTIDE SEQUENCE [LARGE SCALE GENOMIC DNA]</scope>
    <source>
        <strain evidence="5">JCM 17759</strain>
    </source>
</reference>
<name>A0ABP8MSW1_9BACT</name>
<proteinExistence type="predicted"/>
<dbReference type="InterPro" id="IPR016169">
    <property type="entry name" value="FAD-bd_PCMH_sub2"/>
</dbReference>
<sequence length="475" mass="54759">MQRQRRKRRPLEGHKTAEKAGKMIENFGRNLTIRTTKFCCPQSETELLGFLDANRDSKIRAIGRLHSWSQVIEANEVVVDMRHFRAIELRQSGSETVVRVGAGCQIKDVVNALQQSGLTLPTLGLIDEQSVAGAIATGTHGSGRQSLSHFVSAVRIASFFDDGRHAELDWIGTDQPQRLRAARSSLGCLGVVTEVELPVRKQYRIEEHLRRYETLEEVIDQEAKYPLQQFYLVPWRWDFFAQHRVETDRKRSWHAGLYRAFWSLGMDTMLHVAICSLARWLPDRCTTIAFRHLIPRLIPQNWKVVDRSDRQLTMQHERFRHIEVEIFVPQKHLKDSISVAIDLLKNYASRSASERYVHHYPICIRRVLPDDTLVSPGSGGKEPWYTLSFISYARPAERQGFEAFATEIVRVMATRFDARPHWGKFCPIDAKTVAKLYPNWDDFRREVSSVGDDFPFVNDWLLEFLQPLPRAAPLG</sequence>